<feature type="domain" description="NACHT" evidence="14">
    <location>
        <begin position="163"/>
        <end position="252"/>
    </location>
</feature>
<evidence type="ECO:0000256" key="6">
    <source>
        <dbReference type="ARBA" id="ARBA00022703"/>
    </source>
</evidence>
<dbReference type="GO" id="GO:0005829">
    <property type="term" value="C:cytosol"/>
    <property type="evidence" value="ECO:0007669"/>
    <property type="project" value="UniProtKB-SubCell"/>
</dbReference>
<sequence length="1020" mass="115825">MMNFIKDAYVELVKRMGIPIVHQIVDDLFGKNVLSSEELNVIIQENVSQAASRKLIHMILNKGSESCNLFVNCLEKYDHWLFQDLCGRGQVQQKDLDMLVDVLVELYTLPLFQKFYPLGDKIGIDILFDLGTTFTDPLLWKKDTYNRKRGLLTLESLLNDLENPCIIEGDAGKGKTTLLKRIAMLWASGNCPALAKFRFVFFISLSSARGGIYETLIDQLLEDSFSWSKREFMQELHKLKHTVLFLLDGYDEFEPKNCPEIEALIKENHKFRNSVILSTRKETIGNVRRFGKLIAETANLTEDSAKLLIKNVLQEEAVDLLSQLEESSFMKNLMKTPLFVVIACAIRMGDSGLYLYTQTTLFQALYDLMVRKNRHKIEDLTNECITKSINQCGDLALNGVFEHRFRFWEEDFTGMREEVLLSAGLLQKNTAQRFRTDYSFFHTSFQEYTAGRRLADLLTSSEEEEVSRGMNYLRRMNSVSEITTKYCNLLLYTCGSSVDATRIVVKHLTNVHDNDYLCASSPLNVNMLNEETESLLQVANMDSFVECGIGIFFESVSKSKLSDEFEKFFSSKSMYINTQNISTTLFEFFQHLPNCLSALNLIKLDFFGSSLAPSGDVMEESGTEADPCKVQTYIPKKAVSLFFDWNQTLQNLEVRLKDFAKLAKRDIKYLGKICCSAKRLRLLLKRSKGVAGNLAGILESCKNMQDLKVESTPLSPEDEQRIVAMTALKSLDIRDLQTERPQGLIDGMGSLINIEKLIFDSVKMNEDDTKKLAQGLKNLKRLAILHLSHLTNIGNGMVDIVESICAEPRYLQEIKLVDCCLSGKAVKILAQNIKNFPKLRMLDSSENNLKEEGKDSITMLVDSLNDFPDMMVLMLPWGCEVRLCLDTLLQHLIQIPQLVRLGLKNWHLTDTEIAKLSAFFKEHLKGLQQLDLGGNCVTSDGWLSFTEALRGLKELTTLDLSSEHSLELYSGLVLELSHVIFKLKGLQRVRLSGWQLDSIDLQKINSAKSGFEGEFQLLTA</sequence>
<dbReference type="GO" id="GO:0042981">
    <property type="term" value="P:regulation of apoptotic process"/>
    <property type="evidence" value="ECO:0007669"/>
    <property type="project" value="InterPro"/>
</dbReference>
<dbReference type="Proteomes" id="UP000515159">
    <property type="component" value="Chromosome 3"/>
</dbReference>
<evidence type="ECO:0000256" key="11">
    <source>
        <dbReference type="ARBA" id="ARBA00023198"/>
    </source>
</evidence>
<dbReference type="PROSITE" id="PS50837">
    <property type="entry name" value="NACHT"/>
    <property type="match status" value="1"/>
</dbReference>
<dbReference type="Gene3D" id="3.80.10.10">
    <property type="entry name" value="Ribonuclease Inhibitor"/>
    <property type="match status" value="1"/>
</dbReference>
<dbReference type="InterPro" id="IPR001315">
    <property type="entry name" value="CARD"/>
</dbReference>
<dbReference type="GO" id="GO:0005524">
    <property type="term" value="F:ATP binding"/>
    <property type="evidence" value="ECO:0007669"/>
    <property type="project" value="UniProtKB-KW"/>
</dbReference>
<dbReference type="CDD" id="cd01671">
    <property type="entry name" value="CARD"/>
    <property type="match status" value="1"/>
</dbReference>
<dbReference type="SUPFAM" id="SSF47986">
    <property type="entry name" value="DEATH domain"/>
    <property type="match status" value="1"/>
</dbReference>
<keyword evidence="8" id="KW-0547">Nucleotide-binding</keyword>
<evidence type="ECO:0000256" key="8">
    <source>
        <dbReference type="ARBA" id="ARBA00022741"/>
    </source>
</evidence>
<evidence type="ECO:0000256" key="5">
    <source>
        <dbReference type="ARBA" id="ARBA00022614"/>
    </source>
</evidence>
<accession>A0A6P8QD38</accession>
<evidence type="ECO:0000256" key="10">
    <source>
        <dbReference type="ARBA" id="ARBA00022859"/>
    </source>
</evidence>
<dbReference type="PROSITE" id="PS50209">
    <property type="entry name" value="CARD"/>
    <property type="match status" value="1"/>
</dbReference>
<evidence type="ECO:0000259" key="14">
    <source>
        <dbReference type="PROSITE" id="PS50837"/>
    </source>
</evidence>
<dbReference type="InterPro" id="IPR040535">
    <property type="entry name" value="NLRC4_HD"/>
</dbReference>
<dbReference type="AlphaFoldDB" id="A0A6P8QD38"/>
<dbReference type="InterPro" id="IPR053882">
    <property type="entry name" value="Nlrc4-like_WHD"/>
</dbReference>
<dbReference type="GO" id="GO:0016045">
    <property type="term" value="P:detection of bacterium"/>
    <property type="evidence" value="ECO:0007669"/>
    <property type="project" value="TreeGrafter"/>
</dbReference>
<evidence type="ECO:0000259" key="13">
    <source>
        <dbReference type="PROSITE" id="PS50209"/>
    </source>
</evidence>
<keyword evidence="9" id="KW-0067">ATP-binding</keyword>
<dbReference type="InterPro" id="IPR032675">
    <property type="entry name" value="LRR_dom_sf"/>
</dbReference>
<name>A0A6P8QD38_GEOSA</name>
<dbReference type="InterPro" id="IPR027417">
    <property type="entry name" value="P-loop_NTPase"/>
</dbReference>
<dbReference type="PANTHER" id="PTHR47688:SF1">
    <property type="entry name" value="NLR FAMILY CARD DOMAIN-CONTAINING PROTEIN 4"/>
    <property type="match status" value="1"/>
</dbReference>
<dbReference type="InterPro" id="IPR011029">
    <property type="entry name" value="DEATH-like_dom_sf"/>
</dbReference>
<dbReference type="KEGG" id="gsh:117357400"/>
<dbReference type="InterPro" id="IPR007111">
    <property type="entry name" value="NACHT_NTPase"/>
</dbReference>
<dbReference type="Gene3D" id="1.10.1900.50">
    <property type="match status" value="1"/>
</dbReference>
<reference evidence="16" key="1">
    <citation type="submission" date="2025-08" db="UniProtKB">
        <authorList>
            <consortium name="RefSeq"/>
        </authorList>
    </citation>
    <scope>IDENTIFICATION</scope>
</reference>
<protein>
    <recommendedName>
        <fullName evidence="2">NLR family CARD domain-containing protein 4</fullName>
    </recommendedName>
    <alternativeName>
        <fullName evidence="12">Ice protease-activating factor</fullName>
    </alternativeName>
</protein>
<proteinExistence type="predicted"/>
<dbReference type="PANTHER" id="PTHR47688">
    <property type="entry name" value="NLR FAMILY CARD DOMAIN-CONTAINING PROTEIN 4"/>
    <property type="match status" value="1"/>
</dbReference>
<evidence type="ECO:0000256" key="9">
    <source>
        <dbReference type="ARBA" id="ARBA00022840"/>
    </source>
</evidence>
<evidence type="ECO:0000256" key="12">
    <source>
        <dbReference type="ARBA" id="ARBA00030378"/>
    </source>
</evidence>
<evidence type="ECO:0000256" key="2">
    <source>
        <dbReference type="ARBA" id="ARBA00015338"/>
    </source>
</evidence>
<dbReference type="Pfam" id="PF22524">
    <property type="entry name" value="WHD_Nlrc4"/>
    <property type="match status" value="1"/>
</dbReference>
<dbReference type="Pfam" id="PF05729">
    <property type="entry name" value="NACHT"/>
    <property type="match status" value="1"/>
</dbReference>
<evidence type="ECO:0000256" key="4">
    <source>
        <dbReference type="ARBA" id="ARBA00022588"/>
    </source>
</evidence>
<feature type="domain" description="CARD" evidence="13">
    <location>
        <begin position="1"/>
        <end position="89"/>
    </location>
</feature>
<keyword evidence="10" id="KW-0391">Immunity</keyword>
<keyword evidence="15" id="KW-1185">Reference proteome</keyword>
<dbReference type="Pfam" id="PF17889">
    <property type="entry name" value="NLRC4_HD"/>
    <property type="match status" value="1"/>
</dbReference>
<dbReference type="Pfam" id="PF00619">
    <property type="entry name" value="CARD"/>
    <property type="match status" value="1"/>
</dbReference>
<dbReference type="GO" id="GO:0006915">
    <property type="term" value="P:apoptotic process"/>
    <property type="evidence" value="ECO:0007669"/>
    <property type="project" value="UniProtKB-KW"/>
</dbReference>
<dbReference type="GeneID" id="117357400"/>
<evidence type="ECO:0000256" key="1">
    <source>
        <dbReference type="ARBA" id="ARBA00004514"/>
    </source>
</evidence>
<keyword evidence="6" id="KW-0053">Apoptosis</keyword>
<dbReference type="GO" id="GO:0006954">
    <property type="term" value="P:inflammatory response"/>
    <property type="evidence" value="ECO:0007669"/>
    <property type="project" value="UniProtKB-KW"/>
</dbReference>
<dbReference type="InParanoid" id="A0A6P8QD38"/>
<dbReference type="InterPro" id="IPR042220">
    <property type="entry name" value="NLRC4"/>
</dbReference>
<dbReference type="Gene3D" id="1.10.533.10">
    <property type="entry name" value="Death Domain, Fas"/>
    <property type="match status" value="1"/>
</dbReference>
<keyword evidence="4" id="KW-0399">Innate immunity</keyword>
<organism evidence="15 16">
    <name type="scientific">Geotrypetes seraphini</name>
    <name type="common">Gaboon caecilian</name>
    <name type="synonym">Caecilia seraphini</name>
    <dbReference type="NCBI Taxonomy" id="260995"/>
    <lineage>
        <taxon>Eukaryota</taxon>
        <taxon>Metazoa</taxon>
        <taxon>Chordata</taxon>
        <taxon>Craniata</taxon>
        <taxon>Vertebrata</taxon>
        <taxon>Euteleostomi</taxon>
        <taxon>Amphibia</taxon>
        <taxon>Gymnophiona</taxon>
        <taxon>Geotrypetes</taxon>
    </lineage>
</organism>
<dbReference type="RefSeq" id="XP_033793810.1">
    <property type="nucleotide sequence ID" value="XM_033937919.1"/>
</dbReference>
<dbReference type="SUPFAM" id="SSF52047">
    <property type="entry name" value="RNI-like"/>
    <property type="match status" value="1"/>
</dbReference>
<dbReference type="Gene3D" id="3.40.50.300">
    <property type="entry name" value="P-loop containing nucleotide triphosphate hydrolases"/>
    <property type="match status" value="1"/>
</dbReference>
<evidence type="ECO:0000256" key="7">
    <source>
        <dbReference type="ARBA" id="ARBA00022737"/>
    </source>
</evidence>
<dbReference type="FunCoup" id="A0A6P8QD38">
    <property type="interactions" value="285"/>
</dbReference>
<evidence type="ECO:0000313" key="16">
    <source>
        <dbReference type="RefSeq" id="XP_033793810.1"/>
    </source>
</evidence>
<comment type="subcellular location">
    <subcellularLocation>
        <location evidence="1">Cytoplasm</location>
        <location evidence="1">Cytosol</location>
    </subcellularLocation>
</comment>
<dbReference type="CTD" id="58484"/>
<dbReference type="FunFam" id="3.80.10.10:FF:000364">
    <property type="entry name" value="NLR family CARD domain containing 4"/>
    <property type="match status" value="1"/>
</dbReference>
<dbReference type="SUPFAM" id="SSF52540">
    <property type="entry name" value="P-loop containing nucleoside triphosphate hydrolases"/>
    <property type="match status" value="1"/>
</dbReference>
<evidence type="ECO:0000313" key="15">
    <source>
        <dbReference type="Proteomes" id="UP000515159"/>
    </source>
</evidence>
<evidence type="ECO:0000256" key="3">
    <source>
        <dbReference type="ARBA" id="ARBA00022490"/>
    </source>
</evidence>
<gene>
    <name evidence="16" type="primary">NLRC4</name>
</gene>
<keyword evidence="5" id="KW-0433">Leucine-rich repeat</keyword>
<dbReference type="OrthoDB" id="120976at2759"/>
<dbReference type="GO" id="GO:0045087">
    <property type="term" value="P:innate immune response"/>
    <property type="evidence" value="ECO:0007669"/>
    <property type="project" value="UniProtKB-KW"/>
</dbReference>
<keyword evidence="7" id="KW-0677">Repeat</keyword>
<keyword evidence="3" id="KW-0963">Cytoplasm</keyword>
<dbReference type="GO" id="GO:0042742">
    <property type="term" value="P:defense response to bacterium"/>
    <property type="evidence" value="ECO:0007669"/>
    <property type="project" value="TreeGrafter"/>
</dbReference>
<keyword evidence="11" id="KW-0395">Inflammatory response</keyword>